<reference evidence="1" key="2">
    <citation type="submission" date="2021-09" db="EMBL/GenBank/DDBJ databases">
        <authorList>
            <person name="Gilroy R."/>
        </authorList>
    </citation>
    <scope>NUCLEOTIDE SEQUENCE</scope>
    <source>
        <strain evidence="1">ChiGjej6B6-11269</strain>
    </source>
</reference>
<reference evidence="1" key="1">
    <citation type="journal article" date="2021" name="PeerJ">
        <title>Extensive microbial diversity within the chicken gut microbiome revealed by metagenomics and culture.</title>
        <authorList>
            <person name="Gilroy R."/>
            <person name="Ravi A."/>
            <person name="Getino M."/>
            <person name="Pursley I."/>
            <person name="Horton D.L."/>
            <person name="Alikhan N.F."/>
            <person name="Baker D."/>
            <person name="Gharbi K."/>
            <person name="Hall N."/>
            <person name="Watson M."/>
            <person name="Adriaenssens E.M."/>
            <person name="Foster-Nyarko E."/>
            <person name="Jarju S."/>
            <person name="Secka A."/>
            <person name="Antonio M."/>
            <person name="Oren A."/>
            <person name="Chaudhuri R.R."/>
            <person name="La Ragione R."/>
            <person name="Hildebrand F."/>
            <person name="Pallen M.J."/>
        </authorList>
    </citation>
    <scope>NUCLEOTIDE SEQUENCE</scope>
    <source>
        <strain evidence="1">ChiGjej6B6-11269</strain>
    </source>
</reference>
<evidence type="ECO:0000313" key="1">
    <source>
        <dbReference type="EMBL" id="HJF65271.1"/>
    </source>
</evidence>
<sequence>MNEGNVSKALGAAIARLDEMDAKTGGLPLEVHAMKKTLEHIALASDARGASEEGMEEIGRESVSLLLSSLVVSSLAGADGRDAARSIVDTIFEKAANEGRES</sequence>
<organism evidence="1 2">
    <name type="scientific">Slackia equolifaciens</name>
    <dbReference type="NCBI Taxonomy" id="498718"/>
    <lineage>
        <taxon>Bacteria</taxon>
        <taxon>Bacillati</taxon>
        <taxon>Actinomycetota</taxon>
        <taxon>Coriobacteriia</taxon>
        <taxon>Eggerthellales</taxon>
        <taxon>Eggerthellaceae</taxon>
        <taxon>Slackia</taxon>
    </lineage>
</organism>
<protein>
    <submittedName>
        <fullName evidence="1">Uncharacterized protein</fullName>
    </submittedName>
</protein>
<accession>A0A9D2UW83</accession>
<dbReference type="EMBL" id="DYWI01000066">
    <property type="protein sequence ID" value="HJF65271.1"/>
    <property type="molecule type" value="Genomic_DNA"/>
</dbReference>
<proteinExistence type="predicted"/>
<name>A0A9D2UW83_9ACTN</name>
<evidence type="ECO:0000313" key="2">
    <source>
        <dbReference type="Proteomes" id="UP000786989"/>
    </source>
</evidence>
<comment type="caution">
    <text evidence="1">The sequence shown here is derived from an EMBL/GenBank/DDBJ whole genome shotgun (WGS) entry which is preliminary data.</text>
</comment>
<dbReference type="Proteomes" id="UP000786989">
    <property type="component" value="Unassembled WGS sequence"/>
</dbReference>
<dbReference type="AlphaFoldDB" id="A0A9D2UW83"/>
<gene>
    <name evidence="1" type="ORF">K8U77_04035</name>
</gene>